<dbReference type="EMBL" id="ASPP01009152">
    <property type="protein sequence ID" value="ETO24543.1"/>
    <property type="molecule type" value="Genomic_DNA"/>
</dbReference>
<protein>
    <submittedName>
        <fullName evidence="2">Uncharacterized protein</fullName>
    </submittedName>
</protein>
<proteinExistence type="predicted"/>
<evidence type="ECO:0000313" key="2">
    <source>
        <dbReference type="EMBL" id="ETO24543.1"/>
    </source>
</evidence>
<comment type="caution">
    <text evidence="2">The sequence shown here is derived from an EMBL/GenBank/DDBJ whole genome shotgun (WGS) entry which is preliminary data.</text>
</comment>
<feature type="region of interest" description="Disordered" evidence="1">
    <location>
        <begin position="140"/>
        <end position="170"/>
    </location>
</feature>
<gene>
    <name evidence="2" type="ORF">RFI_12613</name>
</gene>
<feature type="compositionally biased region" description="Basic and acidic residues" evidence="1">
    <location>
        <begin position="144"/>
        <end position="153"/>
    </location>
</feature>
<dbReference type="Proteomes" id="UP000023152">
    <property type="component" value="Unassembled WGS sequence"/>
</dbReference>
<evidence type="ECO:0000256" key="1">
    <source>
        <dbReference type="SAM" id="MobiDB-lite"/>
    </source>
</evidence>
<accession>X6NF59</accession>
<dbReference type="PANTHER" id="PTHR31513:SF2">
    <property type="entry name" value="MRAZ"/>
    <property type="match status" value="1"/>
</dbReference>
<feature type="region of interest" description="Disordered" evidence="1">
    <location>
        <begin position="1"/>
        <end position="27"/>
    </location>
</feature>
<organism evidence="2 3">
    <name type="scientific">Reticulomyxa filosa</name>
    <dbReference type="NCBI Taxonomy" id="46433"/>
    <lineage>
        <taxon>Eukaryota</taxon>
        <taxon>Sar</taxon>
        <taxon>Rhizaria</taxon>
        <taxon>Retaria</taxon>
        <taxon>Foraminifera</taxon>
        <taxon>Monothalamids</taxon>
        <taxon>Reticulomyxidae</taxon>
        <taxon>Reticulomyxa</taxon>
    </lineage>
</organism>
<feature type="compositionally biased region" description="Polar residues" evidence="1">
    <location>
        <begin position="9"/>
        <end position="18"/>
    </location>
</feature>
<dbReference type="PANTHER" id="PTHR31513">
    <property type="entry name" value="EPHRIN TYPE-B RECEPTOR"/>
    <property type="match status" value="1"/>
</dbReference>
<dbReference type="AlphaFoldDB" id="X6NF59"/>
<evidence type="ECO:0000313" key="3">
    <source>
        <dbReference type="Proteomes" id="UP000023152"/>
    </source>
</evidence>
<reference evidence="2 3" key="1">
    <citation type="journal article" date="2013" name="Curr. Biol.">
        <title>The Genome of the Foraminiferan Reticulomyxa filosa.</title>
        <authorList>
            <person name="Glockner G."/>
            <person name="Hulsmann N."/>
            <person name="Schleicher M."/>
            <person name="Noegel A.A."/>
            <person name="Eichinger L."/>
            <person name="Gallinger C."/>
            <person name="Pawlowski J."/>
            <person name="Sierra R."/>
            <person name="Euteneuer U."/>
            <person name="Pillet L."/>
            <person name="Moustafa A."/>
            <person name="Platzer M."/>
            <person name="Groth M."/>
            <person name="Szafranski K."/>
            <person name="Schliwa M."/>
        </authorList>
    </citation>
    <scope>NUCLEOTIDE SEQUENCE [LARGE SCALE GENOMIC DNA]</scope>
</reference>
<name>X6NF59_RETFI</name>
<sequence length="367" mass="40294">MAISVKEANPQTASSVNRDSIEPVHKKNTKKGKKHVWKIEDSCVEMYNWLCLNRKLRPVLQNGVDFLLSTENRKKIKLENHKWHNFKFGVYLLGKSIILTADCDINDNNDLGHLKLKTSYLWIENSCVISCSGLGYPSDTGPGKGEKNSEELRAGGGASHGSKGRSFNAANGNGKNGQLYGEDTLLKEIHFGSGGGCAKFKSYQTYLKGGNGGGIIEIIVQRQIINKGCIECDGKLGRYMYSNECPKQIVSGGGSGGSILIIVQAPHDVYQKFGVINCTGGGNHPYLCQVNKGGNGRIAIYTRCDQLHRSISASPPYYLSTLIPKEEFIMKRGVAVSSNEKRYFCVNVKKKSSFFSLSSAQFFLAVQ</sequence>
<keyword evidence="3" id="KW-1185">Reference proteome</keyword>